<dbReference type="CDD" id="cd10346">
    <property type="entry name" value="SH2_SH2B_family"/>
    <property type="match status" value="1"/>
</dbReference>
<feature type="domain" description="PH" evidence="10">
    <location>
        <begin position="202"/>
        <end position="309"/>
    </location>
</feature>
<accession>A0A7I8VX26</accession>
<dbReference type="PANTHER" id="PTHR11686">
    <property type="entry name" value="GAMMA GLUTAMYL TRANSPEPTIDASE"/>
    <property type="match status" value="1"/>
</dbReference>
<dbReference type="InterPro" id="IPR000980">
    <property type="entry name" value="SH2"/>
</dbReference>
<dbReference type="Pfam" id="PF00017">
    <property type="entry name" value="SH2"/>
    <property type="match status" value="1"/>
</dbReference>
<keyword evidence="4" id="KW-1199">Hemostasis impairing toxin</keyword>
<dbReference type="EMBL" id="CAJFCJ010000013">
    <property type="protein sequence ID" value="CAD5120920.1"/>
    <property type="molecule type" value="Genomic_DNA"/>
</dbReference>
<dbReference type="PROSITE" id="PS50001">
    <property type="entry name" value="SH2"/>
    <property type="match status" value="1"/>
</dbReference>
<dbReference type="PANTHER" id="PTHR11686:SF9">
    <property type="entry name" value="RE13973P"/>
    <property type="match status" value="1"/>
</dbReference>
<dbReference type="InterPro" id="IPR001849">
    <property type="entry name" value="PH_domain"/>
</dbReference>
<dbReference type="InterPro" id="IPR036290">
    <property type="entry name" value="Phe_ZIP_sf"/>
</dbReference>
<feature type="region of interest" description="Disordered" evidence="8">
    <location>
        <begin position="312"/>
        <end position="336"/>
    </location>
</feature>
<dbReference type="InterPro" id="IPR043138">
    <property type="entry name" value="GGT_lsub"/>
</dbReference>
<feature type="compositionally biased region" description="Polar residues" evidence="8">
    <location>
        <begin position="364"/>
        <end position="374"/>
    </location>
</feature>
<dbReference type="Gene3D" id="1.10.246.130">
    <property type="match status" value="1"/>
</dbReference>
<dbReference type="InterPro" id="IPR000101">
    <property type="entry name" value="GGT_peptidase"/>
</dbReference>
<dbReference type="Gene3D" id="3.30.505.10">
    <property type="entry name" value="SH2 domain"/>
    <property type="match status" value="1"/>
</dbReference>
<sequence length="1162" mass="128323">MNGGTVKKENDNLLDEGLIDFCDEKAALAASDFARNISQYFSQHPLQSSICTASQCVETFVQQFSNHFYAEVDRHGLHNRKDFIAGSPPLRPLPPHRSVSENFEPIPLNEDSDSSILVPVLQRSNSTEALQDYETSDTSPILSHTAPHSPKPHKSFLRHFSLRGLRTHVRPLRQLFKLNTVAHESCSADDSEDAYAVPAGNGLHKEGVVHQLIGEDKNGKSKWVKCRMLLVRTHGGYMLEFYTPPKSSRPKSGIFCLLITEARETTALELPDRENTFVLKAANNLEYVLEASDSNDMKAWLDSIRKCVRSLNPPRVNSPPEASQHNSLFASSNSSSEAAISRRRSSCGSDCAMPPALPPRPCSASPSAQEQGAESFSPPRHNFLTASEQGTVCMLRLYPWFHGTLTRSRAAYLVLTNATRGHGQFLVRQSETRRGEYVLTFNFEGRAKHLRMTVNGEGECRVQHLWFQSIFDMLEFFRSHPIPLESGGNSDVKLNEFIISASAIVRPQSSFNASPSRLTNLDAHRPPAREQLIPTLTHGGSVRVRTASMENLMFVPRAVDNPYSSSWERKKFALSGMSIILALAACIIGLTFGLRIGPKKDGGSPVDPTGPPSAYGEYKSAIVASDTKACSTVGKNILSKGGSATDSAIATMFCVGVVQPHSSGIGGGHFITIFDRRKNSLPDSAPVLQSILSRERAPGDSDRDMFVNKTELAKKGGLAIAVPGEVKGFYTAWEEFGKLPWKDLVQPTIDMLNEGVVVESNLARVLRNNELRIRLNPGLSELFIKQNDEIMKFGDRYKNDKLKTTLEKISVNPYDFYNGTLAAEIVADIQDAAGIVKLSDLSSYTSKKKQPIHLRLPESRLNIHGPNPPSSGVIYQYILNILDGYKFKKEDLESETSKANVYHKIVEAFKFAYAKRSNLGDEDFVDVQQLIRNLTSSDYAAYIRSRITDDRTHPISYYEPDFDIVNDSGTAHVSIIYRDTAVGLTSTINLFFGSDVVGDRTGIIFNDEMDDFSTPGTTNSFGVPASPNNYIVPGKMPMSSMCPAIILNDDREVVYVTGASGGTRITTAVAWTTLHSLWFEKRIDHSLDAPRLHHQLVPNEVVLERDVSSEIQRSLEEKGHIARLLQGRQGVVQGAHKICKDIDKNCITGASDGRKGGVPDGF</sequence>
<dbReference type="SUPFAM" id="SSF109805">
    <property type="entry name" value="Phenylalanine zipper"/>
    <property type="match status" value="1"/>
</dbReference>
<dbReference type="SMART" id="SM00252">
    <property type="entry name" value="SH2"/>
    <property type="match status" value="1"/>
</dbReference>
<dbReference type="InterPro" id="IPR036860">
    <property type="entry name" value="SH2_dom_sf"/>
</dbReference>
<keyword evidence="4" id="KW-0800">Toxin</keyword>
<evidence type="ECO:0000256" key="3">
    <source>
        <dbReference type="ARBA" id="ARBA00022999"/>
    </source>
</evidence>
<evidence type="ECO:0000256" key="4">
    <source>
        <dbReference type="ARBA" id="ARBA00084097"/>
    </source>
</evidence>
<organism evidence="11 12">
    <name type="scientific">Dimorphilus gyrociliatus</name>
    <dbReference type="NCBI Taxonomy" id="2664684"/>
    <lineage>
        <taxon>Eukaryota</taxon>
        <taxon>Metazoa</taxon>
        <taxon>Spiralia</taxon>
        <taxon>Lophotrochozoa</taxon>
        <taxon>Annelida</taxon>
        <taxon>Polychaeta</taxon>
        <taxon>Polychaeta incertae sedis</taxon>
        <taxon>Dinophilidae</taxon>
        <taxon>Dimorphilus</taxon>
    </lineage>
</organism>
<dbReference type="InterPro" id="IPR015012">
    <property type="entry name" value="Phe_ZIP"/>
</dbReference>
<dbReference type="FunFam" id="1.10.246.130:FF:000002">
    <property type="entry name" value="glutathione hydrolase 1 proenzyme"/>
    <property type="match status" value="1"/>
</dbReference>
<evidence type="ECO:0000256" key="1">
    <source>
        <dbReference type="ARBA" id="ARBA00010220"/>
    </source>
</evidence>
<dbReference type="InterPro" id="IPR029055">
    <property type="entry name" value="Ntn_hydrolases_N"/>
</dbReference>
<dbReference type="InterPro" id="IPR043137">
    <property type="entry name" value="GGT_ssub_C"/>
</dbReference>
<dbReference type="Pfam" id="PF01019">
    <property type="entry name" value="G_glu_transpept"/>
    <property type="match status" value="1"/>
</dbReference>
<dbReference type="AlphaFoldDB" id="A0A7I8VX26"/>
<evidence type="ECO:0000259" key="9">
    <source>
        <dbReference type="PROSITE" id="PS50001"/>
    </source>
</evidence>
<comment type="similarity">
    <text evidence="1">Belongs to the SH2B adapter family.</text>
</comment>
<dbReference type="InterPro" id="IPR011993">
    <property type="entry name" value="PH-like_dom_sf"/>
</dbReference>
<comment type="caution">
    <text evidence="11">The sequence shown here is derived from an EMBL/GenBank/DDBJ whole genome shotgun (WGS) entry which is preliminary data.</text>
</comment>
<evidence type="ECO:0000256" key="2">
    <source>
        <dbReference type="ARBA" id="ARBA00022553"/>
    </source>
</evidence>
<feature type="binding site" evidence="6">
    <location>
        <position position="1011"/>
    </location>
    <ligand>
        <name>L-glutamate</name>
        <dbReference type="ChEBI" id="CHEBI:29985"/>
    </ligand>
</feature>
<feature type="domain" description="SH2" evidence="9">
    <location>
        <begin position="400"/>
        <end position="498"/>
    </location>
</feature>
<feature type="binding site" evidence="6">
    <location>
        <begin position="1039"/>
        <end position="1040"/>
    </location>
    <ligand>
        <name>L-glutamate</name>
        <dbReference type="ChEBI" id="CHEBI:29985"/>
    </ligand>
</feature>
<keyword evidence="3 7" id="KW-0727">SH2 domain</keyword>
<dbReference type="Proteomes" id="UP000549394">
    <property type="component" value="Unassembled WGS sequence"/>
</dbReference>
<dbReference type="Pfam" id="PF08916">
    <property type="entry name" value="Phe_ZIP"/>
    <property type="match status" value="1"/>
</dbReference>
<feature type="active site" description="Nucleophile" evidence="5">
    <location>
        <position position="970"/>
    </location>
</feature>
<dbReference type="Pfam" id="PF00169">
    <property type="entry name" value="PH"/>
    <property type="match status" value="1"/>
</dbReference>
<proteinExistence type="inferred from homology"/>
<dbReference type="SUPFAM" id="SSF50729">
    <property type="entry name" value="PH domain-like"/>
    <property type="match status" value="1"/>
</dbReference>
<dbReference type="PRINTS" id="PR00401">
    <property type="entry name" value="SH2DOMAIN"/>
</dbReference>
<dbReference type="Gene3D" id="6.10.140.110">
    <property type="match status" value="1"/>
</dbReference>
<dbReference type="PROSITE" id="PS50003">
    <property type="entry name" value="PH_DOMAIN"/>
    <property type="match status" value="1"/>
</dbReference>
<dbReference type="SUPFAM" id="SSF55550">
    <property type="entry name" value="SH2 domain"/>
    <property type="match status" value="1"/>
</dbReference>
<gene>
    <name evidence="11" type="ORF">DGYR_LOCUS8929</name>
</gene>
<dbReference type="Gene3D" id="2.30.29.30">
    <property type="entry name" value="Pleckstrin-homology domain (PH domain)/Phosphotyrosine-binding domain (PTB)"/>
    <property type="match status" value="1"/>
</dbReference>
<evidence type="ECO:0000256" key="8">
    <source>
        <dbReference type="SAM" id="MobiDB-lite"/>
    </source>
</evidence>
<evidence type="ECO:0000256" key="7">
    <source>
        <dbReference type="PROSITE-ProRule" id="PRU00191"/>
    </source>
</evidence>
<keyword evidence="2" id="KW-0597">Phosphoprotein</keyword>
<protein>
    <submittedName>
        <fullName evidence="11">DgyrCDS9475</fullName>
    </submittedName>
</protein>
<feature type="binding site" evidence="6">
    <location>
        <begin position="987"/>
        <end position="989"/>
    </location>
    <ligand>
        <name>L-glutamate</name>
        <dbReference type="ChEBI" id="CHEBI:29985"/>
    </ligand>
</feature>
<dbReference type="OrthoDB" id="1081007at2759"/>
<keyword evidence="12" id="KW-1185">Reference proteome</keyword>
<feature type="binding site" evidence="6">
    <location>
        <position position="1062"/>
    </location>
    <ligand>
        <name>L-glutamate</name>
        <dbReference type="ChEBI" id="CHEBI:29985"/>
    </ligand>
</feature>
<dbReference type="GO" id="GO:0005886">
    <property type="term" value="C:plasma membrane"/>
    <property type="evidence" value="ECO:0007669"/>
    <property type="project" value="TreeGrafter"/>
</dbReference>
<evidence type="ECO:0000313" key="12">
    <source>
        <dbReference type="Proteomes" id="UP000549394"/>
    </source>
</evidence>
<name>A0A7I8VX26_9ANNE</name>
<dbReference type="PRINTS" id="PR01210">
    <property type="entry name" value="GGTRANSPTASE"/>
</dbReference>
<feature type="compositionally biased region" description="Low complexity" evidence="8">
    <location>
        <begin position="327"/>
        <end position="336"/>
    </location>
</feature>
<feature type="region of interest" description="Disordered" evidence="8">
    <location>
        <begin position="358"/>
        <end position="381"/>
    </location>
</feature>
<dbReference type="Gene3D" id="3.60.20.40">
    <property type="match status" value="1"/>
</dbReference>
<dbReference type="InterPro" id="IPR035057">
    <property type="entry name" value="SH2B1_SH2"/>
</dbReference>
<dbReference type="SUPFAM" id="SSF56235">
    <property type="entry name" value="N-terminal nucleophile aminohydrolases (Ntn hydrolases)"/>
    <property type="match status" value="1"/>
</dbReference>
<evidence type="ECO:0000256" key="6">
    <source>
        <dbReference type="PIRSR" id="PIRSR600101-2"/>
    </source>
</evidence>
<reference evidence="11 12" key="1">
    <citation type="submission" date="2020-08" db="EMBL/GenBank/DDBJ databases">
        <authorList>
            <person name="Hejnol A."/>
        </authorList>
    </citation>
    <scope>NUCLEOTIDE SEQUENCE [LARGE SCALE GENOMIC DNA]</scope>
</reference>
<feature type="binding site" evidence="6">
    <location>
        <position position="694"/>
    </location>
    <ligand>
        <name>L-glutamate</name>
        <dbReference type="ChEBI" id="CHEBI:29985"/>
    </ligand>
</feature>
<evidence type="ECO:0000259" key="10">
    <source>
        <dbReference type="PROSITE" id="PS50003"/>
    </source>
</evidence>
<dbReference type="GO" id="GO:0006751">
    <property type="term" value="P:glutathione catabolic process"/>
    <property type="evidence" value="ECO:0007669"/>
    <property type="project" value="InterPro"/>
</dbReference>
<dbReference type="SMART" id="SM00233">
    <property type="entry name" value="PH"/>
    <property type="match status" value="1"/>
</dbReference>
<dbReference type="FunFam" id="3.60.20.40:FF:000001">
    <property type="entry name" value="Gamma-glutamyltranspeptidase 1"/>
    <property type="match status" value="1"/>
</dbReference>
<evidence type="ECO:0000256" key="5">
    <source>
        <dbReference type="PIRSR" id="PIRSR600101-1"/>
    </source>
</evidence>
<dbReference type="CDD" id="cd01231">
    <property type="entry name" value="PH_SH2B_family"/>
    <property type="match status" value="1"/>
</dbReference>
<dbReference type="GO" id="GO:0036374">
    <property type="term" value="F:glutathione hydrolase activity"/>
    <property type="evidence" value="ECO:0007669"/>
    <property type="project" value="InterPro"/>
</dbReference>
<dbReference type="FunFam" id="3.30.505.10:FF:000008">
    <property type="entry name" value="SH2B adapter protein 1 isoform 2"/>
    <property type="match status" value="1"/>
</dbReference>
<keyword evidence="4" id="KW-1202">Platelet aggregation activating toxin</keyword>
<evidence type="ECO:0000313" key="11">
    <source>
        <dbReference type="EMBL" id="CAD5120920.1"/>
    </source>
</evidence>